<feature type="region of interest" description="Disordered" evidence="1">
    <location>
        <begin position="116"/>
        <end position="159"/>
    </location>
</feature>
<dbReference type="AlphaFoldDB" id="A0A813D5Z3"/>
<keyword evidence="3" id="KW-1185">Reference proteome</keyword>
<protein>
    <submittedName>
        <fullName evidence="2">Uncharacterized protein</fullName>
    </submittedName>
</protein>
<organism evidence="2 3">
    <name type="scientific">Polarella glacialis</name>
    <name type="common">Dinoflagellate</name>
    <dbReference type="NCBI Taxonomy" id="89957"/>
    <lineage>
        <taxon>Eukaryota</taxon>
        <taxon>Sar</taxon>
        <taxon>Alveolata</taxon>
        <taxon>Dinophyceae</taxon>
        <taxon>Suessiales</taxon>
        <taxon>Suessiaceae</taxon>
        <taxon>Polarella</taxon>
    </lineage>
</organism>
<dbReference type="EMBL" id="CAJNNV010000006">
    <property type="protein sequence ID" value="CAE8580998.1"/>
    <property type="molecule type" value="Genomic_DNA"/>
</dbReference>
<gene>
    <name evidence="2" type="ORF">PGLA1383_LOCUS32</name>
</gene>
<dbReference type="Proteomes" id="UP000654075">
    <property type="component" value="Unassembled WGS sequence"/>
</dbReference>
<evidence type="ECO:0000313" key="2">
    <source>
        <dbReference type="EMBL" id="CAE8580998.1"/>
    </source>
</evidence>
<reference evidence="2" key="1">
    <citation type="submission" date="2021-02" db="EMBL/GenBank/DDBJ databases">
        <authorList>
            <person name="Dougan E. K."/>
            <person name="Rhodes N."/>
            <person name="Thang M."/>
            <person name="Chan C."/>
        </authorList>
    </citation>
    <scope>NUCLEOTIDE SEQUENCE</scope>
</reference>
<feature type="compositionally biased region" description="Acidic residues" evidence="1">
    <location>
        <begin position="117"/>
        <end position="147"/>
    </location>
</feature>
<evidence type="ECO:0000256" key="1">
    <source>
        <dbReference type="SAM" id="MobiDB-lite"/>
    </source>
</evidence>
<comment type="caution">
    <text evidence="2">The sequence shown here is derived from an EMBL/GenBank/DDBJ whole genome shotgun (WGS) entry which is preliminary data.</text>
</comment>
<sequence>MAAAEELGEGDIFYVCKKVLEAVTEKVKKGEEITDEDVQGLAFPENLPDEEIMAPVDMAGVGEDFDDVEQMVEKLGKKGTAEAFIKAAEHFQKSKGKYPEGEVPEPMTAKEWRELLEADDVDEGEEEDLMEDDECGEEEPAEDDAEAAEPAAKKAKTDA</sequence>
<proteinExistence type="predicted"/>
<dbReference type="OrthoDB" id="433082at2759"/>
<accession>A0A813D5Z3</accession>
<name>A0A813D5Z3_POLGL</name>
<evidence type="ECO:0000313" key="3">
    <source>
        <dbReference type="Proteomes" id="UP000654075"/>
    </source>
</evidence>